<accession>A0A0A8YJA1</accession>
<proteinExistence type="predicted"/>
<name>A0A0A8YJA1_ARUDO</name>
<organism evidence="1">
    <name type="scientific">Arundo donax</name>
    <name type="common">Giant reed</name>
    <name type="synonym">Donax arundinaceus</name>
    <dbReference type="NCBI Taxonomy" id="35708"/>
    <lineage>
        <taxon>Eukaryota</taxon>
        <taxon>Viridiplantae</taxon>
        <taxon>Streptophyta</taxon>
        <taxon>Embryophyta</taxon>
        <taxon>Tracheophyta</taxon>
        <taxon>Spermatophyta</taxon>
        <taxon>Magnoliopsida</taxon>
        <taxon>Liliopsida</taxon>
        <taxon>Poales</taxon>
        <taxon>Poaceae</taxon>
        <taxon>PACMAD clade</taxon>
        <taxon>Arundinoideae</taxon>
        <taxon>Arundineae</taxon>
        <taxon>Arundo</taxon>
    </lineage>
</organism>
<reference evidence="1" key="2">
    <citation type="journal article" date="2015" name="Data Brief">
        <title>Shoot transcriptome of the giant reed, Arundo donax.</title>
        <authorList>
            <person name="Barrero R.A."/>
            <person name="Guerrero F.D."/>
            <person name="Moolhuijzen P."/>
            <person name="Goolsby J.A."/>
            <person name="Tidwell J."/>
            <person name="Bellgard S.E."/>
            <person name="Bellgard M.I."/>
        </authorList>
    </citation>
    <scope>NUCLEOTIDE SEQUENCE</scope>
    <source>
        <tissue evidence="1">Shoot tissue taken approximately 20 cm above the soil surface</tissue>
    </source>
</reference>
<reference evidence="1" key="1">
    <citation type="submission" date="2014-09" db="EMBL/GenBank/DDBJ databases">
        <authorList>
            <person name="Magalhaes I.L.F."/>
            <person name="Oliveira U."/>
            <person name="Santos F.R."/>
            <person name="Vidigal T.H.D.A."/>
            <person name="Brescovit A.D."/>
            <person name="Santos A.J."/>
        </authorList>
    </citation>
    <scope>NUCLEOTIDE SEQUENCE</scope>
    <source>
        <tissue evidence="1">Shoot tissue taken approximately 20 cm above the soil surface</tissue>
    </source>
</reference>
<protein>
    <submittedName>
        <fullName evidence="1">Uncharacterized protein</fullName>
    </submittedName>
</protein>
<sequence>MSSFTLMHTLLFDTNCSIQEHH</sequence>
<dbReference type="AlphaFoldDB" id="A0A0A8YJA1"/>
<evidence type="ECO:0000313" key="1">
    <source>
        <dbReference type="EMBL" id="JAD22642.1"/>
    </source>
</evidence>
<dbReference type="EMBL" id="GBRH01275253">
    <property type="protein sequence ID" value="JAD22642.1"/>
    <property type="molecule type" value="Transcribed_RNA"/>
</dbReference>